<dbReference type="Proteomes" id="UP000823749">
    <property type="component" value="Chromosome 3"/>
</dbReference>
<dbReference type="PANTHER" id="PTHR48412">
    <property type="entry name" value="ARM REPEAT SUPERFAMILY PROTEIN"/>
    <property type="match status" value="1"/>
</dbReference>
<evidence type="ECO:0000313" key="3">
    <source>
        <dbReference type="Proteomes" id="UP000823749"/>
    </source>
</evidence>
<dbReference type="EMBL" id="JACTNZ010000003">
    <property type="protein sequence ID" value="KAG5555726.1"/>
    <property type="molecule type" value="Genomic_DNA"/>
</dbReference>
<comment type="caution">
    <text evidence="2">The sequence shown here is derived from an EMBL/GenBank/DDBJ whole genome shotgun (WGS) entry which is preliminary data.</text>
</comment>
<dbReference type="AlphaFoldDB" id="A0AAV6KT24"/>
<keyword evidence="3" id="KW-1185">Reference proteome</keyword>
<gene>
    <name evidence="2" type="ORF">RHGRI_006389</name>
</gene>
<evidence type="ECO:0000256" key="1">
    <source>
        <dbReference type="SAM" id="MobiDB-lite"/>
    </source>
</evidence>
<proteinExistence type="predicted"/>
<feature type="region of interest" description="Disordered" evidence="1">
    <location>
        <begin position="137"/>
        <end position="182"/>
    </location>
</feature>
<organism evidence="2 3">
    <name type="scientific">Rhododendron griersonianum</name>
    <dbReference type="NCBI Taxonomy" id="479676"/>
    <lineage>
        <taxon>Eukaryota</taxon>
        <taxon>Viridiplantae</taxon>
        <taxon>Streptophyta</taxon>
        <taxon>Embryophyta</taxon>
        <taxon>Tracheophyta</taxon>
        <taxon>Spermatophyta</taxon>
        <taxon>Magnoliopsida</taxon>
        <taxon>eudicotyledons</taxon>
        <taxon>Gunneridae</taxon>
        <taxon>Pentapetalae</taxon>
        <taxon>asterids</taxon>
        <taxon>Ericales</taxon>
        <taxon>Ericaceae</taxon>
        <taxon>Ericoideae</taxon>
        <taxon>Rhodoreae</taxon>
        <taxon>Rhododendron</taxon>
    </lineage>
</organism>
<reference evidence="2" key="1">
    <citation type="submission" date="2020-08" db="EMBL/GenBank/DDBJ databases">
        <title>Plant Genome Project.</title>
        <authorList>
            <person name="Zhang R.-G."/>
        </authorList>
    </citation>
    <scope>NUCLEOTIDE SEQUENCE</scope>
    <source>
        <strain evidence="2">WSP0</strain>
        <tissue evidence="2">Leaf</tissue>
    </source>
</reference>
<evidence type="ECO:0000313" key="2">
    <source>
        <dbReference type="EMBL" id="KAG5555726.1"/>
    </source>
</evidence>
<name>A0AAV6KT24_9ERIC</name>
<protein>
    <submittedName>
        <fullName evidence="2">Uncharacterized protein</fullName>
    </submittedName>
</protein>
<accession>A0AAV6KT24</accession>
<dbReference type="PANTHER" id="PTHR48412:SF1">
    <property type="entry name" value="ARM REPEAT SUPERFAMILY PROTEIN"/>
    <property type="match status" value="1"/>
</dbReference>
<sequence>MRTELGGALADLLNENRKGYGDNEMGYVERTLGFRTWILDDRDLRLIMGYLSGSSPHIKSGAVSALSVLVHNNAEICLLVPDLVPSVLALLQTKAVEVIKVTVILEILMRRCGSAQVKLVTPEKHLNFVKGILENRHGKASPKESSATDMELEVLESSPRRMQRKRKREEPSIPSEEDGKVESRFRKRGMKLKKRLAVILLIDELKVNHVEMQETRGILMGTPQLAETRK</sequence>